<accession>A0AAJ7JGV5</accession>
<evidence type="ECO:0000259" key="2">
    <source>
        <dbReference type="Pfam" id="PF09133"/>
    </source>
</evidence>
<feature type="region of interest" description="Disordered" evidence="1">
    <location>
        <begin position="325"/>
        <end position="369"/>
    </location>
</feature>
<feature type="compositionally biased region" description="Polar residues" evidence="1">
    <location>
        <begin position="176"/>
        <end position="188"/>
    </location>
</feature>
<keyword evidence="3" id="KW-1185">Reference proteome</keyword>
<dbReference type="KEGG" id="ccal:108632684"/>
<protein>
    <submittedName>
        <fullName evidence="4">Uncharacterized protein LOC108632684</fullName>
    </submittedName>
</protein>
<feature type="compositionally biased region" description="Basic and acidic residues" evidence="1">
    <location>
        <begin position="1189"/>
        <end position="1199"/>
    </location>
</feature>
<feature type="compositionally biased region" description="Low complexity" evidence="1">
    <location>
        <begin position="1200"/>
        <end position="1209"/>
    </location>
</feature>
<reference evidence="4" key="1">
    <citation type="submission" date="2025-08" db="UniProtKB">
        <authorList>
            <consortium name="RefSeq"/>
        </authorList>
    </citation>
    <scope>IDENTIFICATION</scope>
    <source>
        <tissue evidence="4">Whole body</tissue>
    </source>
</reference>
<feature type="compositionally biased region" description="Polar residues" evidence="1">
    <location>
        <begin position="557"/>
        <end position="571"/>
    </location>
</feature>
<dbReference type="Pfam" id="PF09133">
    <property type="entry name" value="SANTA"/>
    <property type="match status" value="1"/>
</dbReference>
<dbReference type="GeneID" id="108632684"/>
<feature type="region of interest" description="Disordered" evidence="1">
    <location>
        <begin position="169"/>
        <end position="192"/>
    </location>
</feature>
<feature type="compositionally biased region" description="Basic and acidic residues" evidence="1">
    <location>
        <begin position="736"/>
        <end position="748"/>
    </location>
</feature>
<proteinExistence type="predicted"/>
<feature type="region of interest" description="Disordered" evidence="1">
    <location>
        <begin position="95"/>
        <end position="143"/>
    </location>
</feature>
<gene>
    <name evidence="4" type="primary">LOC108632684</name>
</gene>
<feature type="compositionally biased region" description="Basic and acidic residues" evidence="1">
    <location>
        <begin position="654"/>
        <end position="666"/>
    </location>
</feature>
<feature type="compositionally biased region" description="Basic and acidic residues" evidence="1">
    <location>
        <begin position="694"/>
        <end position="724"/>
    </location>
</feature>
<evidence type="ECO:0000313" key="3">
    <source>
        <dbReference type="Proteomes" id="UP000694925"/>
    </source>
</evidence>
<name>A0AAJ7JGV5_9HYME</name>
<dbReference type="InterPro" id="IPR015216">
    <property type="entry name" value="SANTA"/>
</dbReference>
<feature type="compositionally biased region" description="Basic and acidic residues" evidence="1">
    <location>
        <begin position="342"/>
        <end position="362"/>
    </location>
</feature>
<sequence length="1333" mass="151194">MAEIKEKMMTFKQYQAELQRKQLQKALTRNNVVGDGNRNTVKSCRSPSISSIPFDSSYCTSPLQTGSGIDKEIVSSSNNLRNSYLKMQHINSNQKKIVASSVKGSSRESDDEMDRLAMPPPKFYPYLSHNSRKSCGRSSRENLSKQDEYISSDIGHESSEKKYIYKHPNYGERCPDTSTPSRINTDGSPRNRKAPTFQKWTVALNERRELIVKGMLESGRLARSKPILKRLGNSKLESVSGHLYHLQGDLDDEDDELPEYVRGKFYNGFPDDWENVYEIWRTYVKKGSSVTFRWPTPITDSDDDINSEVTDIVFPNLKSSEKEVRDFDSFGESPEAPFNSESIHKPLRTKDKRDDSSHERLKMNSSTQTSISGITAHLTHTDMRLPLNNFIHDDKENIHADASRASVAATKLMNIVNVIVSNLTDNNQSIECINKFATMLEIFSSLLLNGSIKEGDTSKGDSKSIDEPNSLNVTYNFAERLHSKSSPPSRNTTNKETAICNNLSQRKRPFSKAIGDDNDSDNEVYSGVTKIQLSQVIRQKETVLKPSKRKLRKQEVSRSPNECTATSNHTAHSFAEKVTEDNKKRRNAESDDSSRESERLRVKNYTSPNTRSVTERRQAGTKELTKDKNACDTKGDSVHENSFKPIPQTSRIGKATEDNKKRRNAESDDSSVSIMYEESERLRVKNYTSPKTRSVTERRQAGTKELTKDRNACDTKGDSVHENSFKPIPQTSRIGKATEDNKKRRNAESDDSSVSIMYEESERLRVKNYTSPKTRSVTERRQAGTKELTKDRNACDTKGDSVHENSFEPIPQTSRIGKVTEDNKKRRNAESDESSISIMYEESDRLMVKDCTSSNTRSVVERRQPGKKKLAKDRNACETKGDSLHERSFEPTPQTSRSTRPVYDSSVKRVNNDEMVEKNLSKYNEDRDTVHDHQNDSFLEKSGKSINSPRLQHILKKMTAKPMVISSVPVDIKTVSAQINCLSKNGKENLFEDAERKTGIVKIESAESEYKNLIRRKSPLKCDNRKKSTNFFFDDMYNNDDDDNRHTESIEVPETNNIDSIVSNKSLQENDIIASKDNNDNCKPKLLSTWTPIVITCGTDLCLIFEGNLINDAGHVITRKFKTDTVLRRVSARLVETANHEFYQLIGSPSAKHVVPKKLLDRCRHGCPARIEQFCEAWESLQAENKNKQNEIKKSKSDSSKNTVSVSVSSKGRRIISPLNYWTGERVTLKGEDMIYVCSDSKDNSQNPIRNNYTPKRKKDNSTDTQRDSSGNVDDKKTRRGESKAEGNIQIINRIEQTAANHSSPQVGKHGKILYSYQRGPVIPREDDTSCDE</sequence>
<feature type="region of interest" description="Disordered" evidence="1">
    <location>
        <begin position="1189"/>
        <end position="1209"/>
    </location>
</feature>
<evidence type="ECO:0000313" key="4">
    <source>
        <dbReference type="RefSeq" id="XP_017892891.1"/>
    </source>
</evidence>
<feature type="compositionally biased region" description="Polar residues" evidence="1">
    <location>
        <begin position="1244"/>
        <end position="1254"/>
    </location>
</feature>
<organism evidence="3 4">
    <name type="scientific">Ceratina calcarata</name>
    <dbReference type="NCBI Taxonomy" id="156304"/>
    <lineage>
        <taxon>Eukaryota</taxon>
        <taxon>Metazoa</taxon>
        <taxon>Ecdysozoa</taxon>
        <taxon>Arthropoda</taxon>
        <taxon>Hexapoda</taxon>
        <taxon>Insecta</taxon>
        <taxon>Pterygota</taxon>
        <taxon>Neoptera</taxon>
        <taxon>Endopterygota</taxon>
        <taxon>Hymenoptera</taxon>
        <taxon>Apocrita</taxon>
        <taxon>Aculeata</taxon>
        <taxon>Apoidea</taxon>
        <taxon>Anthophila</taxon>
        <taxon>Apidae</taxon>
        <taxon>Ceratina</taxon>
        <taxon>Zadontomerus</taxon>
    </lineage>
</organism>
<feature type="compositionally biased region" description="Basic and acidic residues" evidence="1">
    <location>
        <begin position="776"/>
        <end position="806"/>
    </location>
</feature>
<feature type="compositionally biased region" description="Basic and acidic residues" evidence="1">
    <location>
        <begin position="574"/>
        <end position="601"/>
    </location>
</feature>
<evidence type="ECO:0000256" key="1">
    <source>
        <dbReference type="SAM" id="MobiDB-lite"/>
    </source>
</evidence>
<dbReference type="RefSeq" id="XP_017892891.1">
    <property type="nucleotide sequence ID" value="XM_018037402.2"/>
</dbReference>
<feature type="domain" description="SANTA" evidence="2">
    <location>
        <begin position="198"/>
        <end position="275"/>
    </location>
</feature>
<feature type="compositionally biased region" description="Basic and acidic residues" evidence="1">
    <location>
        <begin position="613"/>
        <end position="642"/>
    </location>
</feature>
<feature type="region of interest" description="Disordered" evidence="1">
    <location>
        <begin position="1239"/>
        <end position="1292"/>
    </location>
</feature>
<dbReference type="Proteomes" id="UP000694925">
    <property type="component" value="Unplaced"/>
</dbReference>
<feature type="compositionally biased region" description="Basic and acidic residues" evidence="1">
    <location>
        <begin position="872"/>
        <end position="889"/>
    </location>
</feature>
<feature type="region of interest" description="Disordered" evidence="1">
    <location>
        <begin position="546"/>
        <end position="910"/>
    </location>
</feature>
<feature type="compositionally biased region" description="Basic and acidic residues" evidence="1">
    <location>
        <begin position="818"/>
        <end position="830"/>
    </location>
</feature>
<feature type="compositionally biased region" description="Basic and acidic residues" evidence="1">
    <location>
        <begin position="1260"/>
        <end position="1285"/>
    </location>
</feature>